<evidence type="ECO:0000256" key="13">
    <source>
        <dbReference type="ARBA" id="ARBA00023136"/>
    </source>
</evidence>
<proteinExistence type="inferred from homology"/>
<feature type="domain" description="C2" evidence="20">
    <location>
        <begin position="133"/>
        <end position="256"/>
    </location>
</feature>
<keyword evidence="10" id="KW-0677">Repeat</keyword>
<dbReference type="SUPFAM" id="SSF49562">
    <property type="entry name" value="C2 domain (Calcium/lipid-binding domain, CaLB)"/>
    <property type="match status" value="2"/>
</dbReference>
<evidence type="ECO:0000256" key="8">
    <source>
        <dbReference type="ARBA" id="ARBA00022553"/>
    </source>
</evidence>
<keyword evidence="14" id="KW-0539">Nucleus</keyword>
<dbReference type="SMART" id="SM00239">
    <property type="entry name" value="C2"/>
    <property type="match status" value="2"/>
</dbReference>
<feature type="region of interest" description="Disordered" evidence="19">
    <location>
        <begin position="551"/>
        <end position="574"/>
    </location>
</feature>
<evidence type="ECO:0000256" key="11">
    <source>
        <dbReference type="ARBA" id="ARBA00022837"/>
    </source>
</evidence>
<dbReference type="Pfam" id="PF00168">
    <property type="entry name" value="C2"/>
    <property type="match status" value="2"/>
</dbReference>
<evidence type="ECO:0000256" key="14">
    <source>
        <dbReference type="ARBA" id="ARBA00023242"/>
    </source>
</evidence>
<dbReference type="CDD" id="cd04047">
    <property type="entry name" value="C2B_Copine"/>
    <property type="match status" value="1"/>
</dbReference>
<dbReference type="CDD" id="cd04048">
    <property type="entry name" value="C2A_Copine"/>
    <property type="match status" value="1"/>
</dbReference>
<evidence type="ECO:0000256" key="7">
    <source>
        <dbReference type="ARBA" id="ARBA00022490"/>
    </source>
</evidence>
<dbReference type="GO" id="GO:0005886">
    <property type="term" value="C:plasma membrane"/>
    <property type="evidence" value="ECO:0007669"/>
    <property type="project" value="UniProtKB-SubCell"/>
</dbReference>
<keyword evidence="11" id="KW-0106">Calcium</keyword>
<evidence type="ECO:0000256" key="17">
    <source>
        <dbReference type="ARBA" id="ARBA00074834"/>
    </source>
</evidence>
<evidence type="ECO:0000256" key="5">
    <source>
        <dbReference type="ARBA" id="ARBA00009048"/>
    </source>
</evidence>
<evidence type="ECO:0000256" key="18">
    <source>
        <dbReference type="ARBA" id="ARBA00076171"/>
    </source>
</evidence>
<evidence type="ECO:0000313" key="21">
    <source>
        <dbReference type="EnsemblMetazoa" id="XP_024080941.1"/>
    </source>
</evidence>
<dbReference type="PANTHER" id="PTHR10857:SF106">
    <property type="entry name" value="C2 DOMAIN-CONTAINING PROTEIN"/>
    <property type="match status" value="1"/>
</dbReference>
<keyword evidence="7" id="KW-0963">Cytoplasm</keyword>
<comment type="subcellular location">
    <subcellularLocation>
        <location evidence="3">Cell junction</location>
        <location evidence="3">Focal adhesion</location>
    </subcellularLocation>
    <subcellularLocation>
        <location evidence="2">Cell membrane</location>
    </subcellularLocation>
    <subcellularLocation>
        <location evidence="4">Cytoplasm</location>
    </subcellularLocation>
    <subcellularLocation>
        <location evidence="1">Nucleus</location>
    </subcellularLocation>
</comment>
<keyword evidence="22" id="KW-1185">Reference proteome</keyword>
<evidence type="ECO:0000259" key="20">
    <source>
        <dbReference type="PROSITE" id="PS50004"/>
    </source>
</evidence>
<evidence type="ECO:0000256" key="2">
    <source>
        <dbReference type="ARBA" id="ARBA00004236"/>
    </source>
</evidence>
<evidence type="ECO:0000256" key="12">
    <source>
        <dbReference type="ARBA" id="ARBA00022949"/>
    </source>
</evidence>
<evidence type="ECO:0000256" key="19">
    <source>
        <dbReference type="SAM" id="MobiDB-lite"/>
    </source>
</evidence>
<dbReference type="PANTHER" id="PTHR10857">
    <property type="entry name" value="COPINE"/>
    <property type="match status" value="1"/>
</dbReference>
<dbReference type="GO" id="GO:0005925">
    <property type="term" value="C:focal adhesion"/>
    <property type="evidence" value="ECO:0007669"/>
    <property type="project" value="UniProtKB-SubCell"/>
</dbReference>
<dbReference type="GO" id="GO:0032991">
    <property type="term" value="C:protein-containing complex"/>
    <property type="evidence" value="ECO:0007669"/>
    <property type="project" value="UniProtKB-ARBA"/>
</dbReference>
<dbReference type="Gene3D" id="2.60.40.150">
    <property type="entry name" value="C2 domain"/>
    <property type="match status" value="2"/>
</dbReference>
<dbReference type="SUPFAM" id="SSF53300">
    <property type="entry name" value="vWA-like"/>
    <property type="match status" value="1"/>
</dbReference>
<evidence type="ECO:0000256" key="1">
    <source>
        <dbReference type="ARBA" id="ARBA00004123"/>
    </source>
</evidence>
<keyword evidence="8" id="KW-0597">Phosphoprotein</keyword>
<dbReference type="InterPro" id="IPR000008">
    <property type="entry name" value="C2_dom"/>
</dbReference>
<dbReference type="AlphaFoldDB" id="A0A8I6SCW9"/>
<name>A0A8I6SCW9_CIMLE</name>
<comment type="subunit">
    <text evidence="16">Monomer. Interacts with ERBB2 (preferentially with the tyrosine phosphorylated form); this interaction occurs at the cell membrane and is increased in a growth factor heregulin-dependent manner. Interacts with SHC1; this interaction may mediate the binding of CPNE3 with ERBB2. Interacts with RACK1.</text>
</comment>
<dbReference type="EnsemblMetazoa" id="XM_024225173.1">
    <property type="protein sequence ID" value="XP_024080941.1"/>
    <property type="gene ID" value="LOC106673795"/>
</dbReference>
<dbReference type="OrthoDB" id="5855668at2759"/>
<dbReference type="InterPro" id="IPR035892">
    <property type="entry name" value="C2_domain_sf"/>
</dbReference>
<dbReference type="FunFam" id="2.60.40.150:FF:000099">
    <property type="entry name" value="Copine 3"/>
    <property type="match status" value="1"/>
</dbReference>
<dbReference type="PROSITE" id="PS50004">
    <property type="entry name" value="C2"/>
    <property type="match status" value="2"/>
</dbReference>
<dbReference type="Proteomes" id="UP000494040">
    <property type="component" value="Unassembled WGS sequence"/>
</dbReference>
<comment type="similarity">
    <text evidence="5">Belongs to the copine family.</text>
</comment>
<evidence type="ECO:0000256" key="10">
    <source>
        <dbReference type="ARBA" id="ARBA00022737"/>
    </source>
</evidence>
<evidence type="ECO:0000256" key="3">
    <source>
        <dbReference type="ARBA" id="ARBA00004246"/>
    </source>
</evidence>
<dbReference type="GO" id="GO:0071277">
    <property type="term" value="P:cellular response to calcium ion"/>
    <property type="evidence" value="ECO:0007669"/>
    <property type="project" value="TreeGrafter"/>
</dbReference>
<comment type="function">
    <text evidence="15">Calcium-dependent phospholipid-binding protein that plays a role in ERBB2-mediated tumor cell migration in response to growth factor heregulin stimulation.</text>
</comment>
<dbReference type="GO" id="GO:0005737">
    <property type="term" value="C:cytoplasm"/>
    <property type="evidence" value="ECO:0007669"/>
    <property type="project" value="UniProtKB-SubCell"/>
</dbReference>
<keyword evidence="6" id="KW-1003">Cell membrane</keyword>
<keyword evidence="13" id="KW-0472">Membrane</keyword>
<accession>A0A8I6SCW9</accession>
<dbReference type="FunFam" id="2.60.40.150:FF:000042">
    <property type="entry name" value="Copine 3"/>
    <property type="match status" value="1"/>
</dbReference>
<dbReference type="GO" id="GO:0005634">
    <property type="term" value="C:nucleus"/>
    <property type="evidence" value="ECO:0007669"/>
    <property type="project" value="UniProtKB-SubCell"/>
</dbReference>
<dbReference type="InterPro" id="IPR036465">
    <property type="entry name" value="vWFA_dom_sf"/>
</dbReference>
<evidence type="ECO:0000256" key="16">
    <source>
        <dbReference type="ARBA" id="ARBA00065466"/>
    </source>
</evidence>
<dbReference type="GO" id="GO:0046872">
    <property type="term" value="F:metal ion binding"/>
    <property type="evidence" value="ECO:0007669"/>
    <property type="project" value="UniProtKB-KW"/>
</dbReference>
<evidence type="ECO:0000256" key="6">
    <source>
        <dbReference type="ARBA" id="ARBA00022475"/>
    </source>
</evidence>
<evidence type="ECO:0000313" key="22">
    <source>
        <dbReference type="Proteomes" id="UP000494040"/>
    </source>
</evidence>
<keyword evidence="9" id="KW-0479">Metal-binding</keyword>
<dbReference type="OMA" id="YLFEECQ"/>
<evidence type="ECO:0000256" key="15">
    <source>
        <dbReference type="ARBA" id="ARBA00058857"/>
    </source>
</evidence>
<dbReference type="InterPro" id="IPR037768">
    <property type="entry name" value="C2B_Copine"/>
</dbReference>
<dbReference type="InterPro" id="IPR002035">
    <property type="entry name" value="VWF_A"/>
</dbReference>
<evidence type="ECO:0000256" key="9">
    <source>
        <dbReference type="ARBA" id="ARBA00022723"/>
    </source>
</evidence>
<sequence>MAFVPGSAAQPVSEVELSLACRNLSCKDVLSKSDPMVVTFVKPFGEDRWIEVHRTEVITNSHDPDFAKKCTMQYKFEEQQQLKFEVYDVDSSSARLEDHDFLGFATCTLGQIITGGKLEMTLKPRVKGSGDHRLGSLIASVEELSSSKDEVHIKLSGHNLDKKDWFGKSDPFLEIFKSTESGAYSLVYRTEVIKVTLNPSWKEFCLPVRNLCNGDYDRSIKFVCYDWNRSGNHQLIGEFYTTLKDLLDQSTPSNYLLINPDKQAKKRDAYKGSGTVSVDSCVLRPIYSFLDYIRGGTQIFCTVAIDFTGSNGNPMSPDSLHYITSGQLNCYEQAIMSVVTIIEDYDSDKQFPVLGFGAKLPPDGRVGHEFFVNMNPSSPYCSGVQGVLEAYRSCIRYLFSIYYYCKILIAFFNRQIQLYGPTNFAPVINHVAQFAQTFTDGSSYFILLILTDGVITDMPQTCQAIVRASALPMSIIIVGIGNADFSAMEQLDGDTVALTSGGKRAQRDIVQFVPFSKFVTHGRPGSSMRHLLAKEVLAEIPTQFTSYMKSRGIVPKPPQSHVSTLPPDPEAAYS</sequence>
<dbReference type="InterPro" id="IPR045052">
    <property type="entry name" value="Copine"/>
</dbReference>
<reference evidence="21" key="1">
    <citation type="submission" date="2022-01" db="UniProtKB">
        <authorList>
            <consortium name="EnsemblMetazoa"/>
        </authorList>
    </citation>
    <scope>IDENTIFICATION</scope>
</reference>
<evidence type="ECO:0000256" key="4">
    <source>
        <dbReference type="ARBA" id="ARBA00004496"/>
    </source>
</evidence>
<dbReference type="InterPro" id="IPR010734">
    <property type="entry name" value="Copine_C"/>
</dbReference>
<dbReference type="GO" id="GO:0005544">
    <property type="term" value="F:calcium-dependent phospholipid binding"/>
    <property type="evidence" value="ECO:0007669"/>
    <property type="project" value="InterPro"/>
</dbReference>
<dbReference type="SMART" id="SM00327">
    <property type="entry name" value="VWA"/>
    <property type="match status" value="1"/>
</dbReference>
<organism evidence="21 22">
    <name type="scientific">Cimex lectularius</name>
    <name type="common">Bed bug</name>
    <name type="synonym">Acanthia lectularia</name>
    <dbReference type="NCBI Taxonomy" id="79782"/>
    <lineage>
        <taxon>Eukaryota</taxon>
        <taxon>Metazoa</taxon>
        <taxon>Ecdysozoa</taxon>
        <taxon>Arthropoda</taxon>
        <taxon>Hexapoda</taxon>
        <taxon>Insecta</taxon>
        <taxon>Pterygota</taxon>
        <taxon>Neoptera</taxon>
        <taxon>Paraneoptera</taxon>
        <taxon>Hemiptera</taxon>
        <taxon>Heteroptera</taxon>
        <taxon>Panheteroptera</taxon>
        <taxon>Cimicomorpha</taxon>
        <taxon>Cimicidae</taxon>
        <taxon>Cimex</taxon>
    </lineage>
</organism>
<gene>
    <name evidence="21" type="primary">106673795</name>
</gene>
<dbReference type="Pfam" id="PF07002">
    <property type="entry name" value="Copine"/>
    <property type="match status" value="2"/>
</dbReference>
<keyword evidence="12" id="KW-0965">Cell junction</keyword>
<feature type="domain" description="C2" evidence="20">
    <location>
        <begin position="1"/>
        <end position="122"/>
    </location>
</feature>
<protein>
    <recommendedName>
        <fullName evidence="17">Copine-3</fullName>
    </recommendedName>
    <alternativeName>
        <fullName evidence="18">Copine III</fullName>
    </alternativeName>
</protein>